<proteinExistence type="predicted"/>
<reference evidence="3 4" key="3">
    <citation type="journal article" date="2017" name="G3 (Bethesda)">
        <title>Comparative analysis highlights variable genome content of wheat rusts and divergence of the mating loci.</title>
        <authorList>
            <person name="Cuomo C.A."/>
            <person name="Bakkeren G."/>
            <person name="Khalil H.B."/>
            <person name="Panwar V."/>
            <person name="Joly D."/>
            <person name="Linning R."/>
            <person name="Sakthikumar S."/>
            <person name="Song X."/>
            <person name="Adiconis X."/>
            <person name="Fan L."/>
            <person name="Goldberg J.M."/>
            <person name="Levin J.Z."/>
            <person name="Young S."/>
            <person name="Zeng Q."/>
            <person name="Anikster Y."/>
            <person name="Bruce M."/>
            <person name="Wang M."/>
            <person name="Yin C."/>
            <person name="McCallum B."/>
            <person name="Szabo L.J."/>
            <person name="Hulbert S."/>
            <person name="Chen X."/>
            <person name="Fellers J.P."/>
        </authorList>
    </citation>
    <scope>NUCLEOTIDE SEQUENCE</scope>
    <source>
        <strain evidence="4">Isolate 1-1 / race 1 (BBBD)</strain>
        <strain evidence="3">isolate 1-1 / race 1 (BBBD)</strain>
    </source>
</reference>
<accession>A0A180G029</accession>
<name>A0A180G029_PUCT1</name>
<dbReference type="EMBL" id="ADAS02001831">
    <property type="protein sequence ID" value="OAV86046.1"/>
    <property type="molecule type" value="Genomic_DNA"/>
</dbReference>
<dbReference type="Proteomes" id="UP000005240">
    <property type="component" value="Unassembled WGS sequence"/>
</dbReference>
<evidence type="ECO:0000313" key="3">
    <source>
        <dbReference type="EnsemblFungi" id="PTTG_08436-t43_1-p1"/>
    </source>
</evidence>
<dbReference type="AlphaFoldDB" id="A0A180G029"/>
<feature type="region of interest" description="Disordered" evidence="1">
    <location>
        <begin position="217"/>
        <end position="329"/>
    </location>
</feature>
<sequence length="329" mass="35450">MSSGRNPNHPANMTGLFEPLSESVPEAVRANQYGNITTPSFLQCAGASNTKSEDFEINLTTNTALNNVLDPAFIYYLSGKFMPLNDGSTPKLSYVQEVSAPVMPVLDNNLVFVNKAVVNLLGVVASRREIVSDAGDGTSNLEVIVNHNDWDAQDRAHKQFTIKYLVPGTKLHVNTFNLYVVGRKLKLTGRLVDFEMDSHSAVVVVSHVAVTSGHQIGSNHLLTTPNASVPNSGKKACTPTKFTPNTSNNAIASGSGASNSPNRVAPSPPSPAKGSKGKGRAPRLEESDDGETASEEDFEEDLEPEVKPKPRGRLRKDVLKEAAKRMKRS</sequence>
<dbReference type="EnsemblFungi" id="PTTG_08436-t43_1">
    <property type="protein sequence ID" value="PTTG_08436-t43_1-p1"/>
    <property type="gene ID" value="PTTG_08436"/>
</dbReference>
<feature type="compositionally biased region" description="Polar residues" evidence="1">
    <location>
        <begin position="217"/>
        <end position="231"/>
    </location>
</feature>
<organism evidence="2">
    <name type="scientific">Puccinia triticina (isolate 1-1 / race 1 (BBBD))</name>
    <name type="common">Brown leaf rust fungus</name>
    <dbReference type="NCBI Taxonomy" id="630390"/>
    <lineage>
        <taxon>Eukaryota</taxon>
        <taxon>Fungi</taxon>
        <taxon>Dikarya</taxon>
        <taxon>Basidiomycota</taxon>
        <taxon>Pucciniomycotina</taxon>
        <taxon>Pucciniomycetes</taxon>
        <taxon>Pucciniales</taxon>
        <taxon>Pucciniaceae</taxon>
        <taxon>Puccinia</taxon>
    </lineage>
</organism>
<reference evidence="3" key="4">
    <citation type="submission" date="2025-05" db="UniProtKB">
        <authorList>
            <consortium name="EnsemblFungi"/>
        </authorList>
    </citation>
    <scope>IDENTIFICATION</scope>
    <source>
        <strain evidence="3">isolate 1-1 / race 1 (BBBD)</strain>
    </source>
</reference>
<evidence type="ECO:0000313" key="2">
    <source>
        <dbReference type="EMBL" id="OAV86046.1"/>
    </source>
</evidence>
<feature type="compositionally biased region" description="Acidic residues" evidence="1">
    <location>
        <begin position="286"/>
        <end position="303"/>
    </location>
</feature>
<protein>
    <submittedName>
        <fullName evidence="2 3">Uncharacterized protein</fullName>
    </submittedName>
</protein>
<gene>
    <name evidence="2" type="ORF">PTTG_08436</name>
</gene>
<feature type="compositionally biased region" description="Low complexity" evidence="1">
    <location>
        <begin position="245"/>
        <end position="262"/>
    </location>
</feature>
<dbReference type="OrthoDB" id="2505029at2759"/>
<feature type="compositionally biased region" description="Basic and acidic residues" evidence="1">
    <location>
        <begin position="315"/>
        <end position="329"/>
    </location>
</feature>
<evidence type="ECO:0000313" key="4">
    <source>
        <dbReference type="Proteomes" id="UP000005240"/>
    </source>
</evidence>
<keyword evidence="4" id="KW-1185">Reference proteome</keyword>
<evidence type="ECO:0000256" key="1">
    <source>
        <dbReference type="SAM" id="MobiDB-lite"/>
    </source>
</evidence>
<dbReference type="VEuPathDB" id="FungiDB:PTTG_08436"/>
<reference evidence="2" key="2">
    <citation type="submission" date="2016-05" db="EMBL/GenBank/DDBJ databases">
        <title>Comparative analysis highlights variable genome content of wheat rusts and divergence of the mating loci.</title>
        <authorList>
            <person name="Cuomo C.A."/>
            <person name="Bakkeren G."/>
            <person name="Szabo L."/>
            <person name="Khalil H."/>
            <person name="Joly D."/>
            <person name="Goldberg J."/>
            <person name="Young S."/>
            <person name="Zeng Q."/>
            <person name="Fellers J."/>
        </authorList>
    </citation>
    <scope>NUCLEOTIDE SEQUENCE [LARGE SCALE GENOMIC DNA]</scope>
    <source>
        <strain evidence="2">1-1 BBBD Race 1</strain>
    </source>
</reference>
<reference evidence="2" key="1">
    <citation type="submission" date="2009-11" db="EMBL/GenBank/DDBJ databases">
        <authorList>
            <consortium name="The Broad Institute Genome Sequencing Platform"/>
            <person name="Ward D."/>
            <person name="Feldgarden M."/>
            <person name="Earl A."/>
            <person name="Young S.K."/>
            <person name="Zeng Q."/>
            <person name="Koehrsen M."/>
            <person name="Alvarado L."/>
            <person name="Berlin A."/>
            <person name="Bochicchio J."/>
            <person name="Borenstein D."/>
            <person name="Chapman S.B."/>
            <person name="Chen Z."/>
            <person name="Engels R."/>
            <person name="Freedman E."/>
            <person name="Gellesch M."/>
            <person name="Goldberg J."/>
            <person name="Griggs A."/>
            <person name="Gujja S."/>
            <person name="Heilman E."/>
            <person name="Heiman D."/>
            <person name="Hepburn T."/>
            <person name="Howarth C."/>
            <person name="Jen D."/>
            <person name="Larson L."/>
            <person name="Lewis B."/>
            <person name="Mehta T."/>
            <person name="Park D."/>
            <person name="Pearson M."/>
            <person name="Roberts A."/>
            <person name="Saif S."/>
            <person name="Shea T."/>
            <person name="Shenoy N."/>
            <person name="Sisk P."/>
            <person name="Stolte C."/>
            <person name="Sykes S."/>
            <person name="Thomson T."/>
            <person name="Walk T."/>
            <person name="White J."/>
            <person name="Yandava C."/>
            <person name="Izard J."/>
            <person name="Baranova O.V."/>
            <person name="Blanton J.M."/>
            <person name="Tanner A.C."/>
            <person name="Dewhirst F.E."/>
            <person name="Haas B."/>
            <person name="Nusbaum C."/>
            <person name="Birren B."/>
        </authorList>
    </citation>
    <scope>NUCLEOTIDE SEQUENCE [LARGE SCALE GENOMIC DNA]</scope>
    <source>
        <strain evidence="2">1-1 BBBD Race 1</strain>
    </source>
</reference>